<feature type="signal peptide" evidence="5">
    <location>
        <begin position="1"/>
        <end position="17"/>
    </location>
</feature>
<evidence type="ECO:0000256" key="4">
    <source>
        <dbReference type="PROSITE-ProRule" id="PRU00433"/>
    </source>
</evidence>
<accession>A0A399EBX5</accession>
<keyword evidence="8" id="KW-1185">Reference proteome</keyword>
<evidence type="ECO:0000256" key="3">
    <source>
        <dbReference type="ARBA" id="ARBA00023004"/>
    </source>
</evidence>
<evidence type="ECO:0000313" key="8">
    <source>
        <dbReference type="Proteomes" id="UP000265715"/>
    </source>
</evidence>
<dbReference type="Gene3D" id="1.10.760.10">
    <property type="entry name" value="Cytochrome c-like domain"/>
    <property type="match status" value="1"/>
</dbReference>
<evidence type="ECO:0000259" key="6">
    <source>
        <dbReference type="PROSITE" id="PS51007"/>
    </source>
</evidence>
<dbReference type="Proteomes" id="UP000265715">
    <property type="component" value="Unassembled WGS sequence"/>
</dbReference>
<feature type="chain" id="PRO_5017301020" evidence="5">
    <location>
        <begin position="18"/>
        <end position="150"/>
    </location>
</feature>
<evidence type="ECO:0000256" key="1">
    <source>
        <dbReference type="ARBA" id="ARBA00022617"/>
    </source>
</evidence>
<dbReference type="GO" id="GO:0009055">
    <property type="term" value="F:electron transfer activity"/>
    <property type="evidence" value="ECO:0007669"/>
    <property type="project" value="InterPro"/>
</dbReference>
<evidence type="ECO:0000256" key="2">
    <source>
        <dbReference type="ARBA" id="ARBA00022723"/>
    </source>
</evidence>
<keyword evidence="1 4" id="KW-0349">Heme</keyword>
<dbReference type="InterPro" id="IPR051459">
    <property type="entry name" value="Cytochrome_c-type_DH"/>
</dbReference>
<dbReference type="EMBL" id="QXDL01000173">
    <property type="protein sequence ID" value="RIH81448.1"/>
    <property type="molecule type" value="Genomic_DNA"/>
</dbReference>
<comment type="caution">
    <text evidence="7">The sequence shown here is derived from an EMBL/GenBank/DDBJ whole genome shotgun (WGS) entry which is preliminary data.</text>
</comment>
<dbReference type="PANTHER" id="PTHR35008">
    <property type="entry name" value="BLL4482 PROTEIN-RELATED"/>
    <property type="match status" value="1"/>
</dbReference>
<dbReference type="InterPro" id="IPR036909">
    <property type="entry name" value="Cyt_c-like_dom_sf"/>
</dbReference>
<evidence type="ECO:0000313" key="7">
    <source>
        <dbReference type="EMBL" id="RIH81448.1"/>
    </source>
</evidence>
<proteinExistence type="predicted"/>
<dbReference type="AlphaFoldDB" id="A0A399EBX5"/>
<protein>
    <submittedName>
        <fullName evidence="7">Cytochrome c-552</fullName>
    </submittedName>
</protein>
<dbReference type="InterPro" id="IPR009056">
    <property type="entry name" value="Cyt_c-like_dom"/>
</dbReference>
<dbReference type="Pfam" id="PF00034">
    <property type="entry name" value="Cytochrom_C"/>
    <property type="match status" value="1"/>
</dbReference>
<evidence type="ECO:0000256" key="5">
    <source>
        <dbReference type="SAM" id="SignalP"/>
    </source>
</evidence>
<dbReference type="PANTHER" id="PTHR35008:SF4">
    <property type="entry name" value="BLL4482 PROTEIN"/>
    <property type="match status" value="1"/>
</dbReference>
<dbReference type="GO" id="GO:0020037">
    <property type="term" value="F:heme binding"/>
    <property type="evidence" value="ECO:0007669"/>
    <property type="project" value="InterPro"/>
</dbReference>
<feature type="domain" description="Cytochrome c" evidence="6">
    <location>
        <begin position="19"/>
        <end position="111"/>
    </location>
</feature>
<gene>
    <name evidence="7" type="primary">cycA_5</name>
    <name evidence="7" type="ORF">Mterra_03156</name>
</gene>
<sequence>MRFLPLLVFMVIIGVVAQNTAPTGATVYQQCQGCHQTTGQGIPGAFPPLAGNVQAILAAKGGRAYLIHVVLYGLQGPIKVKGQTYNGAMPAFAQLSDNQAAAVLNHVSTSWGNKLPQGQKAFTAAEVKAQRAKKLTPAQVAAERQKLGLR</sequence>
<keyword evidence="5" id="KW-0732">Signal</keyword>
<keyword evidence="2 4" id="KW-0479">Metal-binding</keyword>
<name>A0A399EBX5_9DEIN</name>
<dbReference type="GO" id="GO:0046872">
    <property type="term" value="F:metal ion binding"/>
    <property type="evidence" value="ECO:0007669"/>
    <property type="project" value="UniProtKB-KW"/>
</dbReference>
<dbReference type="PROSITE" id="PS51007">
    <property type="entry name" value="CYTC"/>
    <property type="match status" value="1"/>
</dbReference>
<reference evidence="7 8" key="1">
    <citation type="submission" date="2018-08" db="EMBL/GenBank/DDBJ databases">
        <title>Meiothermus terrae DSM 26712 genome sequencing project.</title>
        <authorList>
            <person name="Da Costa M.S."/>
            <person name="Albuquerque L."/>
            <person name="Raposo P."/>
            <person name="Froufe H.J.C."/>
            <person name="Barroso C.S."/>
            <person name="Egas C."/>
        </authorList>
    </citation>
    <scope>NUCLEOTIDE SEQUENCE [LARGE SCALE GENOMIC DNA]</scope>
    <source>
        <strain evidence="7 8">DSM 26712</strain>
    </source>
</reference>
<keyword evidence="3 4" id="KW-0408">Iron</keyword>
<organism evidence="7 8">
    <name type="scientific">Calidithermus terrae</name>
    <dbReference type="NCBI Taxonomy" id="1408545"/>
    <lineage>
        <taxon>Bacteria</taxon>
        <taxon>Thermotogati</taxon>
        <taxon>Deinococcota</taxon>
        <taxon>Deinococci</taxon>
        <taxon>Thermales</taxon>
        <taxon>Thermaceae</taxon>
        <taxon>Calidithermus</taxon>
    </lineage>
</organism>
<dbReference type="SUPFAM" id="SSF46626">
    <property type="entry name" value="Cytochrome c"/>
    <property type="match status" value="1"/>
</dbReference>